<evidence type="ECO:0000256" key="2">
    <source>
        <dbReference type="SAM" id="SignalP"/>
    </source>
</evidence>
<dbReference type="InterPro" id="IPR001304">
    <property type="entry name" value="C-type_lectin-like"/>
</dbReference>
<keyword evidence="2" id="KW-0732">Signal</keyword>
<feature type="region of interest" description="Disordered" evidence="1">
    <location>
        <begin position="30"/>
        <end position="60"/>
    </location>
</feature>
<protein>
    <recommendedName>
        <fullName evidence="3">C-type lectin domain-containing protein</fullName>
    </recommendedName>
</protein>
<dbReference type="HOGENOM" id="CLU_058687_2_0_1"/>
<evidence type="ECO:0000256" key="1">
    <source>
        <dbReference type="SAM" id="MobiDB-lite"/>
    </source>
</evidence>
<keyword evidence="5" id="KW-1185">Reference proteome</keyword>
<dbReference type="eggNOG" id="KOG4297">
    <property type="taxonomic scope" value="Eukaryota"/>
</dbReference>
<feature type="chain" id="PRO_5003175885" description="C-type lectin domain-containing protein" evidence="2">
    <location>
        <begin position="21"/>
        <end position="256"/>
    </location>
</feature>
<proteinExistence type="predicted"/>
<evidence type="ECO:0000259" key="3">
    <source>
        <dbReference type="SMART" id="SM00034"/>
    </source>
</evidence>
<name>E3M1L6_CAERE</name>
<dbReference type="PANTHER" id="PTHR23124:SF148">
    <property type="entry name" value="C-TYPE LECTIN DOMAIN-CONTAINING PROTEIN-RELATED"/>
    <property type="match status" value="1"/>
</dbReference>
<dbReference type="Proteomes" id="UP000008281">
    <property type="component" value="Unassembled WGS sequence"/>
</dbReference>
<dbReference type="Gene3D" id="3.10.100.10">
    <property type="entry name" value="Mannose-Binding Protein A, subunit A"/>
    <property type="match status" value="1"/>
</dbReference>
<feature type="domain" description="C-type lectin" evidence="3">
    <location>
        <begin position="62"/>
        <end position="252"/>
    </location>
</feature>
<dbReference type="SUPFAM" id="SSF56436">
    <property type="entry name" value="C-type lectin-like"/>
    <property type="match status" value="1"/>
</dbReference>
<feature type="compositionally biased region" description="Basic and acidic residues" evidence="1">
    <location>
        <begin position="40"/>
        <end position="49"/>
    </location>
</feature>
<dbReference type="InterPro" id="IPR016187">
    <property type="entry name" value="CTDL_fold"/>
</dbReference>
<organism evidence="5">
    <name type="scientific">Caenorhabditis remanei</name>
    <name type="common">Caenorhabditis vulgaris</name>
    <dbReference type="NCBI Taxonomy" id="31234"/>
    <lineage>
        <taxon>Eukaryota</taxon>
        <taxon>Metazoa</taxon>
        <taxon>Ecdysozoa</taxon>
        <taxon>Nematoda</taxon>
        <taxon>Chromadorea</taxon>
        <taxon>Rhabditida</taxon>
        <taxon>Rhabditina</taxon>
        <taxon>Rhabditomorpha</taxon>
        <taxon>Rhabditoidea</taxon>
        <taxon>Rhabditidae</taxon>
        <taxon>Peloderinae</taxon>
        <taxon>Caenorhabditis</taxon>
    </lineage>
</organism>
<reference evidence="4" key="1">
    <citation type="submission" date="2007-07" db="EMBL/GenBank/DDBJ databases">
        <title>PCAP assembly of the Caenorhabditis remanei genome.</title>
        <authorList>
            <consortium name="The Caenorhabditis remanei Sequencing Consortium"/>
            <person name="Wilson R.K."/>
        </authorList>
    </citation>
    <scope>NUCLEOTIDE SEQUENCE [LARGE SCALE GENOMIC DNA]</scope>
    <source>
        <strain evidence="4">PB4641</strain>
    </source>
</reference>
<accession>E3M1L6</accession>
<dbReference type="SMART" id="SM00034">
    <property type="entry name" value="CLECT"/>
    <property type="match status" value="1"/>
</dbReference>
<gene>
    <name evidence="4" type="ORF">CRE_06572</name>
</gene>
<dbReference type="STRING" id="31234.E3M1L6"/>
<dbReference type="CDD" id="cd00037">
    <property type="entry name" value="CLECT"/>
    <property type="match status" value="1"/>
</dbReference>
<sequence>MTRISSISLLLFCLSITVYAGYYGDSSEEYNSRRGHRHHDSYGGRRYDDENYPPRPPPKPRCDEGWKFFQRPNGGWCMKGFPGTLDQYSSEAQCVSQGAVLSGLQNVAEINYVVCEPPGPSFQSSPKKNSASALAVISPQVSGGVWIGAKRRAECIGSGQTAMCTKTNTFYWTDNSATGIDGMIFQQNEPNNGNNPRGNQNCALLTVAHTPAIRAVSVYWSGQMDDITCSTSASSYWPSGTLPRANRAYVCGKRAN</sequence>
<evidence type="ECO:0000313" key="4">
    <source>
        <dbReference type="EMBL" id="EFO88934.1"/>
    </source>
</evidence>
<feature type="signal peptide" evidence="2">
    <location>
        <begin position="1"/>
        <end position="20"/>
    </location>
</feature>
<dbReference type="OrthoDB" id="5860413at2759"/>
<dbReference type="OMA" id="YSSEAQC"/>
<dbReference type="InParanoid" id="E3M1L6"/>
<dbReference type="EMBL" id="DS268421">
    <property type="protein sequence ID" value="EFO88934.1"/>
    <property type="molecule type" value="Genomic_DNA"/>
</dbReference>
<dbReference type="AlphaFoldDB" id="E3M1L6"/>
<evidence type="ECO:0000313" key="5">
    <source>
        <dbReference type="Proteomes" id="UP000008281"/>
    </source>
</evidence>
<dbReference type="PANTHER" id="PTHR23124">
    <property type="entry name" value="C-TYPE LECTIN DOMAIN-CONTAINING PROTEIN-RELATED-RELATED"/>
    <property type="match status" value="1"/>
</dbReference>
<dbReference type="InterPro" id="IPR016186">
    <property type="entry name" value="C-type_lectin-like/link_sf"/>
</dbReference>
<dbReference type="FunCoup" id="E3M1L6">
    <property type="interactions" value="4"/>
</dbReference>